<reference evidence="2 3" key="1">
    <citation type="journal article" date="2016" name="Front. Microbiol.">
        <title>Single-Cell (Meta-)Genomics of a Dimorphic Candidatus Thiomargarita nelsonii Reveals Genomic Plasticity.</title>
        <authorList>
            <person name="Flood B.E."/>
            <person name="Fliss P."/>
            <person name="Jones D.S."/>
            <person name="Dick G.J."/>
            <person name="Jain S."/>
            <person name="Kaster A.K."/>
            <person name="Winkel M."/>
            <person name="Mussmann M."/>
            <person name="Bailey J."/>
        </authorList>
    </citation>
    <scope>NUCLEOTIDE SEQUENCE [LARGE SCALE GENOMIC DNA]</scope>
    <source>
        <strain evidence="2">Hydrate Ridge</strain>
    </source>
</reference>
<keyword evidence="1" id="KW-0812">Transmembrane</keyword>
<evidence type="ECO:0000256" key="1">
    <source>
        <dbReference type="SAM" id="Phobius"/>
    </source>
</evidence>
<sequence length="84" mass="9830">MDYYCSQYYVRNYHKTYLTIGITIVVLGILTANQSVNMIITMATNIKRLNKAIIPNNNNQDYSFLNKQHKTIPKIESQYQKIIV</sequence>
<evidence type="ECO:0000313" key="2">
    <source>
        <dbReference type="EMBL" id="KHD07912.1"/>
    </source>
</evidence>
<gene>
    <name evidence="2" type="ORF">PN36_17340</name>
</gene>
<keyword evidence="1" id="KW-0472">Membrane</keyword>
<organism evidence="2 3">
    <name type="scientific">Candidatus Thiomargarita nelsonii</name>
    <dbReference type="NCBI Taxonomy" id="1003181"/>
    <lineage>
        <taxon>Bacteria</taxon>
        <taxon>Pseudomonadati</taxon>
        <taxon>Pseudomonadota</taxon>
        <taxon>Gammaproteobacteria</taxon>
        <taxon>Thiotrichales</taxon>
        <taxon>Thiotrichaceae</taxon>
        <taxon>Thiomargarita</taxon>
    </lineage>
</organism>
<dbReference type="AlphaFoldDB" id="A0A0A6PC72"/>
<keyword evidence="3" id="KW-1185">Reference proteome</keyword>
<evidence type="ECO:0000313" key="3">
    <source>
        <dbReference type="Proteomes" id="UP000030428"/>
    </source>
</evidence>
<name>A0A0A6PC72_9GAMM</name>
<keyword evidence="1" id="KW-1133">Transmembrane helix</keyword>
<comment type="caution">
    <text evidence="2">The sequence shown here is derived from an EMBL/GenBank/DDBJ whole genome shotgun (WGS) entry which is preliminary data.</text>
</comment>
<accession>A0A0A6PC72</accession>
<feature type="transmembrane region" description="Helical" evidence="1">
    <location>
        <begin position="17"/>
        <end position="40"/>
    </location>
</feature>
<dbReference type="EMBL" id="JSZA02000066">
    <property type="protein sequence ID" value="KHD07912.1"/>
    <property type="molecule type" value="Genomic_DNA"/>
</dbReference>
<protein>
    <submittedName>
        <fullName evidence="2">Uncharacterized protein</fullName>
    </submittedName>
</protein>
<proteinExistence type="predicted"/>
<dbReference type="Proteomes" id="UP000030428">
    <property type="component" value="Unassembled WGS sequence"/>
</dbReference>